<evidence type="ECO:0000256" key="1">
    <source>
        <dbReference type="SAM" id="MobiDB-lite"/>
    </source>
</evidence>
<name>A0ABP0TRS2_9BRYO</name>
<protein>
    <submittedName>
        <fullName evidence="2">Uncharacterized protein</fullName>
    </submittedName>
</protein>
<dbReference type="EMBL" id="OZ019905">
    <property type="protein sequence ID" value="CAK9200818.1"/>
    <property type="molecule type" value="Genomic_DNA"/>
</dbReference>
<sequence>MGRKGPTWPTKRVKSAYVLTYLPTYLPNFQRLLRGLETRNDLTMMIEGNTRGDDREGKIRGDDREGKTRGDDRGN</sequence>
<evidence type="ECO:0000313" key="2">
    <source>
        <dbReference type="EMBL" id="CAK9200818.1"/>
    </source>
</evidence>
<keyword evidence="3" id="KW-1185">Reference proteome</keyword>
<gene>
    <name evidence="2" type="ORF">CSSPTR1EN2_LOCUS5597</name>
</gene>
<reference evidence="2" key="1">
    <citation type="submission" date="2024-02" db="EMBL/GenBank/DDBJ databases">
        <authorList>
            <consortium name="ELIXIR-Norway"/>
            <consortium name="Elixir Norway"/>
        </authorList>
    </citation>
    <scope>NUCLEOTIDE SEQUENCE</scope>
</reference>
<organism evidence="2 3">
    <name type="scientific">Sphagnum troendelagicum</name>
    <dbReference type="NCBI Taxonomy" id="128251"/>
    <lineage>
        <taxon>Eukaryota</taxon>
        <taxon>Viridiplantae</taxon>
        <taxon>Streptophyta</taxon>
        <taxon>Embryophyta</taxon>
        <taxon>Bryophyta</taxon>
        <taxon>Sphagnophytina</taxon>
        <taxon>Sphagnopsida</taxon>
        <taxon>Sphagnales</taxon>
        <taxon>Sphagnaceae</taxon>
        <taxon>Sphagnum</taxon>
    </lineage>
</organism>
<evidence type="ECO:0000313" key="3">
    <source>
        <dbReference type="Proteomes" id="UP001497512"/>
    </source>
</evidence>
<dbReference type="Proteomes" id="UP001497512">
    <property type="component" value="Chromosome 13"/>
</dbReference>
<feature type="compositionally biased region" description="Basic and acidic residues" evidence="1">
    <location>
        <begin position="50"/>
        <end position="75"/>
    </location>
</feature>
<proteinExistence type="predicted"/>
<feature type="region of interest" description="Disordered" evidence="1">
    <location>
        <begin position="47"/>
        <end position="75"/>
    </location>
</feature>
<accession>A0ABP0TRS2</accession>